<comment type="caution">
    <text evidence="1">The sequence shown here is derived from an EMBL/GenBank/DDBJ whole genome shotgun (WGS) entry which is preliminary data.</text>
</comment>
<reference evidence="1 2" key="1">
    <citation type="journal article" date="2019" name="Nat. Plants">
        <title>Genome sequencing of Musa balbisiana reveals subgenome evolution and function divergence in polyploid bananas.</title>
        <authorList>
            <person name="Yao X."/>
        </authorList>
    </citation>
    <scope>NUCLEOTIDE SEQUENCE [LARGE SCALE GENOMIC DNA]</scope>
    <source>
        <strain evidence="2">cv. DH-PKW</strain>
        <tissue evidence="1">Leaves</tissue>
    </source>
</reference>
<organism evidence="1 2">
    <name type="scientific">Musa balbisiana</name>
    <name type="common">Banana</name>
    <dbReference type="NCBI Taxonomy" id="52838"/>
    <lineage>
        <taxon>Eukaryota</taxon>
        <taxon>Viridiplantae</taxon>
        <taxon>Streptophyta</taxon>
        <taxon>Embryophyta</taxon>
        <taxon>Tracheophyta</taxon>
        <taxon>Spermatophyta</taxon>
        <taxon>Magnoliopsida</taxon>
        <taxon>Liliopsida</taxon>
        <taxon>Zingiberales</taxon>
        <taxon>Musaceae</taxon>
        <taxon>Musa</taxon>
    </lineage>
</organism>
<evidence type="ECO:0000313" key="2">
    <source>
        <dbReference type="Proteomes" id="UP000317650"/>
    </source>
</evidence>
<proteinExistence type="predicted"/>
<gene>
    <name evidence="1" type="ORF">C4D60_Mb08t09400</name>
</gene>
<protein>
    <submittedName>
        <fullName evidence="1">Uncharacterized protein</fullName>
    </submittedName>
</protein>
<keyword evidence="2" id="KW-1185">Reference proteome</keyword>
<dbReference type="EMBL" id="PYDT01000002">
    <property type="protein sequence ID" value="THU68966.1"/>
    <property type="molecule type" value="Genomic_DNA"/>
</dbReference>
<sequence length="72" mass="7748">MGTSWEQGSDGGNGGCLRCRNILSVGEEAVACWHRWHAVEPNVEVEVVVVDGVRCDLGTREVSLLAVALQLL</sequence>
<evidence type="ECO:0000313" key="1">
    <source>
        <dbReference type="EMBL" id="THU68966.1"/>
    </source>
</evidence>
<dbReference type="Proteomes" id="UP000317650">
    <property type="component" value="Chromosome 8"/>
</dbReference>
<accession>A0A4S8K2I2</accession>
<dbReference type="AlphaFoldDB" id="A0A4S8K2I2"/>
<name>A0A4S8K2I2_MUSBA</name>